<reference evidence="1" key="1">
    <citation type="thesis" date="2021" institute="BYU ScholarsArchive" country="Provo, UT, USA">
        <title>Applications of and Algorithms for Genome Assembly and Genomic Analyses with an Emphasis on Marine Teleosts.</title>
        <authorList>
            <person name="Pickett B.D."/>
        </authorList>
    </citation>
    <scope>NUCLEOTIDE SEQUENCE</scope>
    <source>
        <strain evidence="1">HI-2016</strain>
    </source>
</reference>
<dbReference type="Proteomes" id="UP000824540">
    <property type="component" value="Unassembled WGS sequence"/>
</dbReference>
<comment type="caution">
    <text evidence="1">The sequence shown here is derived from an EMBL/GenBank/DDBJ whole genome shotgun (WGS) entry which is preliminary data.</text>
</comment>
<name>A0A8T2NU14_9TELE</name>
<organism evidence="1 2">
    <name type="scientific">Albula glossodonta</name>
    <name type="common">roundjaw bonefish</name>
    <dbReference type="NCBI Taxonomy" id="121402"/>
    <lineage>
        <taxon>Eukaryota</taxon>
        <taxon>Metazoa</taxon>
        <taxon>Chordata</taxon>
        <taxon>Craniata</taxon>
        <taxon>Vertebrata</taxon>
        <taxon>Euteleostomi</taxon>
        <taxon>Actinopterygii</taxon>
        <taxon>Neopterygii</taxon>
        <taxon>Teleostei</taxon>
        <taxon>Albuliformes</taxon>
        <taxon>Albulidae</taxon>
        <taxon>Albula</taxon>
    </lineage>
</organism>
<sequence length="62" mass="7114">MTQGLTDHMTARPLKGRPIRRQDDNILKVLLRCVPVTHVIFGSNQIQDSPQEEPRRFLFDGA</sequence>
<dbReference type="EMBL" id="JAFBMS010000023">
    <property type="protein sequence ID" value="KAG9343644.1"/>
    <property type="molecule type" value="Genomic_DNA"/>
</dbReference>
<evidence type="ECO:0000313" key="1">
    <source>
        <dbReference type="EMBL" id="KAG9343644.1"/>
    </source>
</evidence>
<dbReference type="AlphaFoldDB" id="A0A8T2NU14"/>
<protein>
    <submittedName>
        <fullName evidence="1">Uncharacterized protein</fullName>
    </submittedName>
</protein>
<accession>A0A8T2NU14</accession>
<gene>
    <name evidence="1" type="ORF">JZ751_013814</name>
</gene>
<keyword evidence="2" id="KW-1185">Reference proteome</keyword>
<evidence type="ECO:0000313" key="2">
    <source>
        <dbReference type="Proteomes" id="UP000824540"/>
    </source>
</evidence>
<proteinExistence type="predicted"/>